<organism evidence="1 2">
    <name type="scientific">Paenibacillus shirakamiensis</name>
    <dbReference type="NCBI Taxonomy" id="1265935"/>
    <lineage>
        <taxon>Bacteria</taxon>
        <taxon>Bacillati</taxon>
        <taxon>Bacillota</taxon>
        <taxon>Bacilli</taxon>
        <taxon>Bacillales</taxon>
        <taxon>Paenibacillaceae</taxon>
        <taxon>Paenibacillus</taxon>
    </lineage>
</organism>
<keyword evidence="2" id="KW-1185">Reference proteome</keyword>
<sequence length="316" mass="36023">MLKLYAKRVGVVGSRVSPLMFCMVFPGLTSAKETSVLSSREEQEQYVIKTYEISKEFAHDLTDKDLKKFSSQRPVVSTNKEEYFRIEYEQENSSNGKMLKTLEEESKPVITKITKEQALAEVELAKKNEELISPFAISDSDVKVTDWLRLETNMTYYTNNGTISNYATWLKEASNKKLDILALGVNQDVGIKKGTVSFSHKAEFWDGTYSKWDPYTDNSADIVYDIGRVAASFNIFDSFRQKQNERAYISVTVLPRQGDNWNVGALYDTKGYYRHQQTQITFTPGVTLPLGGSLGVSFSDRFIDVNTFCQFTYKVQ</sequence>
<dbReference type="Proteomes" id="UP001519288">
    <property type="component" value="Unassembled WGS sequence"/>
</dbReference>
<accession>A0ABS4JCL3</accession>
<dbReference type="EMBL" id="JAGGLD010000001">
    <property type="protein sequence ID" value="MBP1999457.1"/>
    <property type="molecule type" value="Genomic_DNA"/>
</dbReference>
<protein>
    <submittedName>
        <fullName evidence="1">Uncharacterized protein</fullName>
    </submittedName>
</protein>
<comment type="caution">
    <text evidence="1">The sequence shown here is derived from an EMBL/GenBank/DDBJ whole genome shotgun (WGS) entry which is preliminary data.</text>
</comment>
<evidence type="ECO:0000313" key="2">
    <source>
        <dbReference type="Proteomes" id="UP001519288"/>
    </source>
</evidence>
<gene>
    <name evidence="1" type="ORF">J2Z69_000476</name>
</gene>
<reference evidence="1 2" key="1">
    <citation type="submission" date="2021-03" db="EMBL/GenBank/DDBJ databases">
        <title>Genomic Encyclopedia of Type Strains, Phase IV (KMG-IV): sequencing the most valuable type-strain genomes for metagenomic binning, comparative biology and taxonomic classification.</title>
        <authorList>
            <person name="Goeker M."/>
        </authorList>
    </citation>
    <scope>NUCLEOTIDE SEQUENCE [LARGE SCALE GENOMIC DNA]</scope>
    <source>
        <strain evidence="1 2">DSM 26806</strain>
    </source>
</reference>
<evidence type="ECO:0000313" key="1">
    <source>
        <dbReference type="EMBL" id="MBP1999457.1"/>
    </source>
</evidence>
<proteinExistence type="predicted"/>
<name>A0ABS4JCL3_9BACL</name>